<evidence type="ECO:0000256" key="1">
    <source>
        <dbReference type="ARBA" id="ARBA00023002"/>
    </source>
</evidence>
<dbReference type="PANTHER" id="PTHR13789">
    <property type="entry name" value="MONOOXYGENASE"/>
    <property type="match status" value="1"/>
</dbReference>
<protein>
    <submittedName>
        <fullName evidence="4">Unannotated protein</fullName>
    </submittedName>
</protein>
<dbReference type="EMBL" id="CAEZVD010000018">
    <property type="protein sequence ID" value="CAB4618154.1"/>
    <property type="molecule type" value="Genomic_DNA"/>
</dbReference>
<feature type="domain" description="FAD-binding" evidence="3">
    <location>
        <begin position="5"/>
        <end position="340"/>
    </location>
</feature>
<dbReference type="SUPFAM" id="SSF51905">
    <property type="entry name" value="FAD/NAD(P)-binding domain"/>
    <property type="match status" value="1"/>
</dbReference>
<dbReference type="AlphaFoldDB" id="A0A6J6I406"/>
<dbReference type="PRINTS" id="PR00420">
    <property type="entry name" value="RNGMNOXGNASE"/>
</dbReference>
<evidence type="ECO:0000256" key="2">
    <source>
        <dbReference type="ARBA" id="ARBA00023033"/>
    </source>
</evidence>
<dbReference type="InterPro" id="IPR002938">
    <property type="entry name" value="FAD-bd"/>
</dbReference>
<dbReference type="GO" id="GO:0071949">
    <property type="term" value="F:FAD binding"/>
    <property type="evidence" value="ECO:0007669"/>
    <property type="project" value="InterPro"/>
</dbReference>
<keyword evidence="1" id="KW-0560">Oxidoreductase</keyword>
<accession>A0A6J6I406</accession>
<name>A0A6J6I406_9ZZZZ</name>
<evidence type="ECO:0000313" key="4">
    <source>
        <dbReference type="EMBL" id="CAB4618154.1"/>
    </source>
</evidence>
<dbReference type="Gene3D" id="3.50.50.60">
    <property type="entry name" value="FAD/NAD(P)-binding domain"/>
    <property type="match status" value="1"/>
</dbReference>
<keyword evidence="2" id="KW-0503">Monooxygenase</keyword>
<sequence length="374" mass="40904">MTVKNVLVVGGGITGTVAAVALAQKGVKVTLAEISPQWYGVGHGITLQGNALRSFKNIGALDRILEKAHGFDDFSMFHASGQLLQGMKVAKTGGEDLFGTMGALRSDLQTVLVDMIHELGVEVRLGTSLESYENKGEVVEVTFNNGNKEEFDLVIAADGIKSKTRKMVGITHDKKPTGLGIWRVVTKRTPEMDCSAVFMGGPEYKAGYTPISKDLCYAYVLTDPVRPNNGLSDFEEMKRLMEGYHGPFDFIRENIQEGDFFSFQEIEWLFVDDEPWHDGRVIVIGDAVHACPPTIAQGGAQCSEDAWVIAEMVTQPGDIEEILKAYTARRLPRLKVVVESTLQLVDWELHPDTEGANPGMLMGKSLAQIAAMPV</sequence>
<dbReference type="InterPro" id="IPR036188">
    <property type="entry name" value="FAD/NAD-bd_sf"/>
</dbReference>
<gene>
    <name evidence="4" type="ORF">UFOPK1909_00349</name>
</gene>
<evidence type="ECO:0000259" key="3">
    <source>
        <dbReference type="Pfam" id="PF01494"/>
    </source>
</evidence>
<dbReference type="PANTHER" id="PTHR13789:SF309">
    <property type="entry name" value="PUTATIVE (AFU_ORTHOLOGUE AFUA_6G14510)-RELATED"/>
    <property type="match status" value="1"/>
</dbReference>
<dbReference type="Pfam" id="PF01494">
    <property type="entry name" value="FAD_binding_3"/>
    <property type="match status" value="1"/>
</dbReference>
<organism evidence="4">
    <name type="scientific">freshwater metagenome</name>
    <dbReference type="NCBI Taxonomy" id="449393"/>
    <lineage>
        <taxon>unclassified sequences</taxon>
        <taxon>metagenomes</taxon>
        <taxon>ecological metagenomes</taxon>
    </lineage>
</organism>
<dbReference type="InterPro" id="IPR050493">
    <property type="entry name" value="FAD-dep_Monooxygenase_BioMet"/>
</dbReference>
<dbReference type="GO" id="GO:0004497">
    <property type="term" value="F:monooxygenase activity"/>
    <property type="evidence" value="ECO:0007669"/>
    <property type="project" value="UniProtKB-KW"/>
</dbReference>
<reference evidence="4" key="1">
    <citation type="submission" date="2020-05" db="EMBL/GenBank/DDBJ databases">
        <authorList>
            <person name="Chiriac C."/>
            <person name="Salcher M."/>
            <person name="Ghai R."/>
            <person name="Kavagutti S V."/>
        </authorList>
    </citation>
    <scope>NUCLEOTIDE SEQUENCE</scope>
</reference>
<proteinExistence type="predicted"/>